<dbReference type="InterPro" id="IPR012495">
    <property type="entry name" value="TadE-like_dom"/>
</dbReference>
<evidence type="ECO:0000259" key="2">
    <source>
        <dbReference type="Pfam" id="PF07811"/>
    </source>
</evidence>
<accession>A0ABT0RY20</accession>
<reference evidence="3" key="1">
    <citation type="submission" date="2022-05" db="EMBL/GenBank/DDBJ databases">
        <authorList>
            <person name="Jo J.-H."/>
            <person name="Im W.-T."/>
        </authorList>
    </citation>
    <scope>NUCLEOTIDE SEQUENCE</scope>
    <source>
        <strain evidence="3">SE220</strain>
    </source>
</reference>
<name>A0ABT0RY20_9SPHN</name>
<dbReference type="Pfam" id="PF07811">
    <property type="entry name" value="TadE"/>
    <property type="match status" value="1"/>
</dbReference>
<protein>
    <submittedName>
        <fullName evidence="3">Pilus assembly protein</fullName>
    </submittedName>
</protein>
<keyword evidence="1" id="KW-0472">Membrane</keyword>
<organism evidence="3 4">
    <name type="scientific">Sphingomonas hankyongi</name>
    <dbReference type="NCBI Taxonomy" id="2908209"/>
    <lineage>
        <taxon>Bacteria</taxon>
        <taxon>Pseudomonadati</taxon>
        <taxon>Pseudomonadota</taxon>
        <taxon>Alphaproteobacteria</taxon>
        <taxon>Sphingomonadales</taxon>
        <taxon>Sphingomonadaceae</taxon>
        <taxon>Sphingomonas</taxon>
    </lineage>
</organism>
<dbReference type="EMBL" id="JAMGBE010000001">
    <property type="protein sequence ID" value="MCL6728500.1"/>
    <property type="molecule type" value="Genomic_DNA"/>
</dbReference>
<evidence type="ECO:0000313" key="4">
    <source>
        <dbReference type="Proteomes" id="UP001165342"/>
    </source>
</evidence>
<evidence type="ECO:0000256" key="1">
    <source>
        <dbReference type="SAM" id="Phobius"/>
    </source>
</evidence>
<dbReference type="RefSeq" id="WP_249830011.1">
    <property type="nucleotide sequence ID" value="NZ_JAMGBE010000001.1"/>
</dbReference>
<keyword evidence="1" id="KW-0812">Transmembrane</keyword>
<keyword evidence="1" id="KW-1133">Transmembrane helix</keyword>
<feature type="transmembrane region" description="Helical" evidence="1">
    <location>
        <begin position="21"/>
        <end position="40"/>
    </location>
</feature>
<gene>
    <name evidence="3" type="ORF">LZ538_00325</name>
</gene>
<proteinExistence type="predicted"/>
<keyword evidence="4" id="KW-1185">Reference proteome</keyword>
<comment type="caution">
    <text evidence="3">The sequence shown here is derived from an EMBL/GenBank/DDBJ whole genome shotgun (WGS) entry which is preliminary data.</text>
</comment>
<dbReference type="Proteomes" id="UP001165342">
    <property type="component" value="Unassembled WGS sequence"/>
</dbReference>
<sequence length="132" mass="14516">MTRLFNIRHDERGAAAIEMAIAVPILALFLWGIFQIGIAFQASAGMQHALGEGARYATIFPAPTNDQIKTRINDKKFGVGVGTFSAPTVTDAADGTYKDMSVTFSMPMNFLFFNGPTVNLTRSKRVYIYQNT</sequence>
<evidence type="ECO:0000313" key="3">
    <source>
        <dbReference type="EMBL" id="MCL6728500.1"/>
    </source>
</evidence>
<feature type="domain" description="TadE-like" evidence="2">
    <location>
        <begin position="13"/>
        <end position="55"/>
    </location>
</feature>